<gene>
    <name evidence="14" type="ORF">JAAARDRAFT_153575</name>
</gene>
<dbReference type="STRING" id="933084.A0A067QAI2"/>
<evidence type="ECO:0000256" key="5">
    <source>
        <dbReference type="ARBA" id="ARBA00022989"/>
    </source>
</evidence>
<dbReference type="Pfam" id="PF02714">
    <property type="entry name" value="RSN1_7TM"/>
    <property type="match status" value="1"/>
</dbReference>
<evidence type="ECO:0000256" key="3">
    <source>
        <dbReference type="ARBA" id="ARBA00022448"/>
    </source>
</evidence>
<feature type="transmembrane region" description="Helical" evidence="9">
    <location>
        <begin position="619"/>
        <end position="643"/>
    </location>
</feature>
<evidence type="ECO:0000256" key="4">
    <source>
        <dbReference type="ARBA" id="ARBA00022692"/>
    </source>
</evidence>
<evidence type="ECO:0000259" key="11">
    <source>
        <dbReference type="Pfam" id="PF12621"/>
    </source>
</evidence>
<keyword evidence="4 9" id="KW-0812">Transmembrane</keyword>
<keyword evidence="15" id="KW-1185">Reference proteome</keyword>
<dbReference type="GO" id="GO:0005227">
    <property type="term" value="F:calcium-activated cation channel activity"/>
    <property type="evidence" value="ECO:0007669"/>
    <property type="project" value="InterPro"/>
</dbReference>
<feature type="transmembrane region" description="Helical" evidence="9">
    <location>
        <begin position="663"/>
        <end position="688"/>
    </location>
</feature>
<dbReference type="PANTHER" id="PTHR13018:SF143">
    <property type="entry name" value="CSC1_OSCA1-LIKE 7TM REGION DOMAIN-CONTAINING PROTEIN"/>
    <property type="match status" value="1"/>
</dbReference>
<organism evidence="14 15">
    <name type="scientific">Jaapia argillacea MUCL 33604</name>
    <dbReference type="NCBI Taxonomy" id="933084"/>
    <lineage>
        <taxon>Eukaryota</taxon>
        <taxon>Fungi</taxon>
        <taxon>Dikarya</taxon>
        <taxon>Basidiomycota</taxon>
        <taxon>Agaricomycotina</taxon>
        <taxon>Agaricomycetes</taxon>
        <taxon>Agaricomycetidae</taxon>
        <taxon>Jaapiales</taxon>
        <taxon>Jaapiaceae</taxon>
        <taxon>Jaapia</taxon>
    </lineage>
</organism>
<proteinExistence type="inferred from homology"/>
<feature type="transmembrane region" description="Helical" evidence="9">
    <location>
        <begin position="412"/>
        <end position="432"/>
    </location>
</feature>
<dbReference type="Pfam" id="PF12621">
    <property type="entry name" value="PHM7_ext"/>
    <property type="match status" value="1"/>
</dbReference>
<dbReference type="InParanoid" id="A0A067QAI2"/>
<dbReference type="Proteomes" id="UP000027265">
    <property type="component" value="Unassembled WGS sequence"/>
</dbReference>
<feature type="transmembrane region" description="Helical" evidence="9">
    <location>
        <begin position="700"/>
        <end position="722"/>
    </location>
</feature>
<comment type="similarity">
    <text evidence="2">Belongs to the CSC1 (TC 1.A.17) family.</text>
</comment>
<dbReference type="EMBL" id="KL197715">
    <property type="protein sequence ID" value="KDQ59601.1"/>
    <property type="molecule type" value="Genomic_DNA"/>
</dbReference>
<feature type="coiled-coil region" evidence="7">
    <location>
        <begin position="329"/>
        <end position="356"/>
    </location>
</feature>
<evidence type="ECO:0000256" key="7">
    <source>
        <dbReference type="SAM" id="Coils"/>
    </source>
</evidence>
<feature type="transmembrane region" description="Helical" evidence="9">
    <location>
        <begin position="507"/>
        <end position="532"/>
    </location>
</feature>
<dbReference type="InterPro" id="IPR045122">
    <property type="entry name" value="Csc1-like"/>
</dbReference>
<feature type="compositionally biased region" description="Polar residues" evidence="8">
    <location>
        <begin position="817"/>
        <end position="854"/>
    </location>
</feature>
<dbReference type="InterPro" id="IPR003864">
    <property type="entry name" value="CSC1/OSCA1-like_7TM"/>
</dbReference>
<keyword evidence="5 9" id="KW-1133">Transmembrane helix</keyword>
<feature type="transmembrane region" description="Helical" evidence="9">
    <location>
        <begin position="466"/>
        <end position="486"/>
    </location>
</feature>
<reference evidence="15" key="1">
    <citation type="journal article" date="2014" name="Proc. Natl. Acad. Sci. U.S.A.">
        <title>Extensive sampling of basidiomycete genomes demonstrates inadequacy of the white-rot/brown-rot paradigm for wood decay fungi.</title>
        <authorList>
            <person name="Riley R."/>
            <person name="Salamov A.A."/>
            <person name="Brown D.W."/>
            <person name="Nagy L.G."/>
            <person name="Floudas D."/>
            <person name="Held B.W."/>
            <person name="Levasseur A."/>
            <person name="Lombard V."/>
            <person name="Morin E."/>
            <person name="Otillar R."/>
            <person name="Lindquist E.A."/>
            <person name="Sun H."/>
            <person name="LaButti K.M."/>
            <person name="Schmutz J."/>
            <person name="Jabbour D."/>
            <person name="Luo H."/>
            <person name="Baker S.E."/>
            <person name="Pisabarro A.G."/>
            <person name="Walton J.D."/>
            <person name="Blanchette R.A."/>
            <person name="Henrissat B."/>
            <person name="Martin F."/>
            <person name="Cullen D."/>
            <person name="Hibbett D.S."/>
            <person name="Grigoriev I.V."/>
        </authorList>
    </citation>
    <scope>NUCLEOTIDE SEQUENCE [LARGE SCALE GENOMIC DNA]</scope>
    <source>
        <strain evidence="15">MUCL 33604</strain>
    </source>
</reference>
<dbReference type="InterPro" id="IPR032880">
    <property type="entry name" value="CSC1/OSCA1-like_N"/>
</dbReference>
<evidence type="ECO:0000256" key="9">
    <source>
        <dbReference type="SAM" id="Phobius"/>
    </source>
</evidence>
<dbReference type="Pfam" id="PF14703">
    <property type="entry name" value="PHM7_cyt"/>
    <property type="match status" value="1"/>
</dbReference>
<feature type="transmembrane region" description="Helical" evidence="9">
    <location>
        <begin position="145"/>
        <end position="163"/>
    </location>
</feature>
<evidence type="ECO:0000313" key="14">
    <source>
        <dbReference type="EMBL" id="KDQ59601.1"/>
    </source>
</evidence>
<feature type="transmembrane region" description="Helical" evidence="9">
    <location>
        <begin position="17"/>
        <end position="38"/>
    </location>
</feature>
<evidence type="ECO:0000256" key="8">
    <source>
        <dbReference type="SAM" id="MobiDB-lite"/>
    </source>
</evidence>
<evidence type="ECO:0000259" key="13">
    <source>
        <dbReference type="Pfam" id="PF14703"/>
    </source>
</evidence>
<dbReference type="GO" id="GO:0005886">
    <property type="term" value="C:plasma membrane"/>
    <property type="evidence" value="ECO:0007669"/>
    <property type="project" value="TreeGrafter"/>
</dbReference>
<dbReference type="InterPro" id="IPR022257">
    <property type="entry name" value="PHM7_ext"/>
</dbReference>
<keyword evidence="6 9" id="KW-0472">Membrane</keyword>
<keyword evidence="3" id="KW-0813">Transport</keyword>
<dbReference type="OrthoDB" id="1076608at2759"/>
<evidence type="ECO:0000256" key="2">
    <source>
        <dbReference type="ARBA" id="ARBA00007779"/>
    </source>
</evidence>
<feature type="compositionally biased region" description="Basic and acidic residues" evidence="8">
    <location>
        <begin position="799"/>
        <end position="809"/>
    </location>
</feature>
<feature type="transmembrane region" description="Helical" evidence="9">
    <location>
        <begin position="552"/>
        <end position="580"/>
    </location>
</feature>
<comment type="subcellular location">
    <subcellularLocation>
        <location evidence="1">Membrane</location>
        <topology evidence="1">Multi-pass membrane protein</topology>
    </subcellularLocation>
</comment>
<dbReference type="PANTHER" id="PTHR13018">
    <property type="entry name" value="PROBABLE MEMBRANE PROTEIN DUF221-RELATED"/>
    <property type="match status" value="1"/>
</dbReference>
<evidence type="ECO:0000259" key="12">
    <source>
        <dbReference type="Pfam" id="PF13967"/>
    </source>
</evidence>
<keyword evidence="7" id="KW-0175">Coiled coil</keyword>
<dbReference type="HOGENOM" id="CLU_002458_2_0_1"/>
<feature type="domain" description="CSC1/OSCA1-like N-terminal transmembrane" evidence="12">
    <location>
        <begin position="17"/>
        <end position="166"/>
    </location>
</feature>
<feature type="domain" description="10TM putative phosphate transporter extracellular tail" evidence="11">
    <location>
        <begin position="856"/>
        <end position="938"/>
    </location>
</feature>
<evidence type="ECO:0000256" key="1">
    <source>
        <dbReference type="ARBA" id="ARBA00004141"/>
    </source>
</evidence>
<feature type="region of interest" description="Disordered" evidence="8">
    <location>
        <begin position="791"/>
        <end position="863"/>
    </location>
</feature>
<evidence type="ECO:0000259" key="10">
    <source>
        <dbReference type="Pfam" id="PF02714"/>
    </source>
</evidence>
<feature type="transmembrane region" description="Helical" evidence="9">
    <location>
        <begin position="95"/>
        <end position="117"/>
    </location>
</feature>
<dbReference type="InterPro" id="IPR027815">
    <property type="entry name" value="CSC1/OSCA1-like_cyt"/>
</dbReference>
<evidence type="ECO:0000313" key="15">
    <source>
        <dbReference type="Proteomes" id="UP000027265"/>
    </source>
</evidence>
<dbReference type="Pfam" id="PF13967">
    <property type="entry name" value="RSN1_TM"/>
    <property type="match status" value="1"/>
</dbReference>
<name>A0A067QAI2_9AGAM</name>
<dbReference type="AlphaFoldDB" id="A0A067QAI2"/>
<feature type="domain" description="CSC1/OSCA1-like cytosolic" evidence="13">
    <location>
        <begin position="189"/>
        <end position="400"/>
    </location>
</feature>
<accession>A0A067QAI2</accession>
<dbReference type="FunCoup" id="A0A067QAI2">
    <property type="interactions" value="69"/>
</dbReference>
<evidence type="ECO:0008006" key="16">
    <source>
        <dbReference type="Google" id="ProtNLM"/>
    </source>
</evidence>
<protein>
    <recommendedName>
        <fullName evidence="16">CSC1/OSCA1-like 7TM region domain-containing protein</fullName>
    </recommendedName>
</protein>
<sequence length="947" mass="105847">MSAVSSSSANKSTSQTFITALVTNAGLLLIEVGAFTILKQRLGRIYTPRTYLPPPEKRSNELPKGPWRWIPATLFTPSRDIIHKNGLDAYMFLRYLRLVLIIFTVFWILTWASLLAVDYVGITGTSNDGLTRFEWGNVASQPNRYAAHIGVAWILTFFVLFMIRREMLHFVHMRHQFLISKGHSRLAQARTVLITTLPDELANEHDLRLFASFVPGGIHRVWIYRDSKSLNKSFEKRQKACLKLESAESALLRKATKAWNTREKSHRKQVKKGRKVKDVEKVQDLSLFSENLPTPTPSREFLDDLVPATERPRHRLGFLGLFGKKVDTIDWCKIEIAKLNKEIDEGRNELSESKSLGSAFIECNLQLGAHVLAQCVSYHEPLAMSDKYIEVAPKDMIWSNLDDGAYAMRTRFVISIILTVALLIGWAFPVAFIGSLSNLQGLCSKLPWLEWVCKAPLPVPGIIQGVIPPVLLALLMIVLPIILRLLAWYECIPRYSLVSLSVYKRYYAFLVIHGFLIVTLSSAITSTIAAIINTPTQAVEQLSSRLPDASIFFLTYMATQGLAGAASALIQLGPLVIHFVKKWFLGRTPRQAYSVTFMMPSVDFGTVLPRMSLLATIGIVYSVLAPLINGLAVLAFALLYLSWKFLLTQVFDQPDEVETGGLYFPLAISNLFVALYIEHIALACLFFLNIPVAPKISIAGGVCMIALLVITVLFHLLIYNAFSPISEYLPMSLATKWMVDRYREVNKVNSGTVGQVNKDEDFDLFSRDRISTVLRQRIPILPEIEDRLAQAGKVAQRSSGDHRPSDEHPLNGGVTEPTRSSSPQPSVGGNPSAHSTAISVSESNKSDEVQQTTREVPEMRPTAPGLYNAADLDDQLDEHAFDHPSTYVDQPWIWLPKDTLGLSELLVGELKENGVQSSDMGALMDQRATVEVSRNPPDEQWWGGQNE</sequence>
<feature type="domain" description="CSC1/OSCA1-like 7TM region" evidence="10">
    <location>
        <begin position="412"/>
        <end position="686"/>
    </location>
</feature>
<evidence type="ECO:0000256" key="6">
    <source>
        <dbReference type="ARBA" id="ARBA00023136"/>
    </source>
</evidence>